<keyword evidence="4 8" id="KW-0560">Oxidoreductase</keyword>
<evidence type="ECO:0000256" key="5">
    <source>
        <dbReference type="ARBA" id="ARBA00023027"/>
    </source>
</evidence>
<dbReference type="InterPro" id="IPR013149">
    <property type="entry name" value="ADH-like_C"/>
</dbReference>
<dbReference type="Gene3D" id="3.40.50.720">
    <property type="entry name" value="NAD(P)-binding Rossmann-like Domain"/>
    <property type="match status" value="1"/>
</dbReference>
<accession>A0A2Z4ACE2</accession>
<dbReference type="GO" id="GO:0005829">
    <property type="term" value="C:cytosol"/>
    <property type="evidence" value="ECO:0007669"/>
    <property type="project" value="TreeGrafter"/>
</dbReference>
<dbReference type="PROSITE" id="PS00059">
    <property type="entry name" value="ADH_ZINC"/>
    <property type="match status" value="1"/>
</dbReference>
<dbReference type="Pfam" id="PF08240">
    <property type="entry name" value="ADH_N"/>
    <property type="match status" value="1"/>
</dbReference>
<dbReference type="SMART" id="SM00829">
    <property type="entry name" value="PKS_ER"/>
    <property type="match status" value="1"/>
</dbReference>
<evidence type="ECO:0000313" key="9">
    <source>
        <dbReference type="Proteomes" id="UP000247465"/>
    </source>
</evidence>
<organism evidence="8 9">
    <name type="scientific">Candidatus Moanibacter tarae</name>
    <dbReference type="NCBI Taxonomy" id="2200854"/>
    <lineage>
        <taxon>Bacteria</taxon>
        <taxon>Pseudomonadati</taxon>
        <taxon>Verrucomicrobiota</taxon>
        <taxon>Opitutia</taxon>
        <taxon>Puniceicoccales</taxon>
        <taxon>Puniceicoccales incertae sedis</taxon>
        <taxon>Candidatus Moanibacter</taxon>
    </lineage>
</organism>
<dbReference type="SUPFAM" id="SSF51735">
    <property type="entry name" value="NAD(P)-binding Rossmann-fold domains"/>
    <property type="match status" value="1"/>
</dbReference>
<keyword evidence="5" id="KW-0520">NAD</keyword>
<dbReference type="GO" id="GO:0051903">
    <property type="term" value="F:S-(hydroxymethyl)glutathione dehydrogenase [NAD(P)+] activity"/>
    <property type="evidence" value="ECO:0007669"/>
    <property type="project" value="TreeGrafter"/>
</dbReference>
<keyword evidence="2 6" id="KW-0479">Metal-binding</keyword>
<keyword evidence="3 6" id="KW-0862">Zinc</keyword>
<dbReference type="AlphaFoldDB" id="A0A2Z4ACE2"/>
<evidence type="ECO:0000256" key="6">
    <source>
        <dbReference type="RuleBase" id="RU361277"/>
    </source>
</evidence>
<evidence type="ECO:0000256" key="1">
    <source>
        <dbReference type="ARBA" id="ARBA00001947"/>
    </source>
</evidence>
<dbReference type="CDD" id="cd08279">
    <property type="entry name" value="Zn_ADH_class_III"/>
    <property type="match status" value="1"/>
</dbReference>
<dbReference type="EMBL" id="CP029803">
    <property type="protein sequence ID" value="AWT59769.1"/>
    <property type="molecule type" value="Genomic_DNA"/>
</dbReference>
<dbReference type="Gene3D" id="3.90.180.10">
    <property type="entry name" value="Medium-chain alcohol dehydrogenases, catalytic domain"/>
    <property type="match status" value="1"/>
</dbReference>
<name>A0A2Z4ACE2_9BACT</name>
<feature type="domain" description="Enoyl reductase (ER)" evidence="7">
    <location>
        <begin position="12"/>
        <end position="364"/>
    </location>
</feature>
<comment type="cofactor">
    <cofactor evidence="1 6">
        <name>Zn(2+)</name>
        <dbReference type="ChEBI" id="CHEBI:29105"/>
    </cofactor>
</comment>
<dbReference type="GO" id="GO:0046294">
    <property type="term" value="P:formaldehyde catabolic process"/>
    <property type="evidence" value="ECO:0007669"/>
    <property type="project" value="TreeGrafter"/>
</dbReference>
<reference evidence="8 9" key="1">
    <citation type="submission" date="2018-06" db="EMBL/GenBank/DDBJ databases">
        <title>Draft Genome Sequence of a Novel Marine Bacterium Related to the Verrucomicrobia.</title>
        <authorList>
            <person name="Vosseberg J."/>
            <person name="Martijn J."/>
            <person name="Ettema T.J.G."/>
        </authorList>
    </citation>
    <scope>NUCLEOTIDE SEQUENCE [LARGE SCALE GENOMIC DNA]</scope>
    <source>
        <strain evidence="8">TARA_B100001123</strain>
    </source>
</reference>
<evidence type="ECO:0000256" key="2">
    <source>
        <dbReference type="ARBA" id="ARBA00022723"/>
    </source>
</evidence>
<dbReference type="GO" id="GO:0008270">
    <property type="term" value="F:zinc ion binding"/>
    <property type="evidence" value="ECO:0007669"/>
    <property type="project" value="InterPro"/>
</dbReference>
<dbReference type="PANTHER" id="PTHR43880:SF12">
    <property type="entry name" value="ALCOHOL DEHYDROGENASE CLASS-3"/>
    <property type="match status" value="1"/>
</dbReference>
<dbReference type="PANTHER" id="PTHR43880">
    <property type="entry name" value="ALCOHOL DEHYDROGENASE"/>
    <property type="match status" value="1"/>
</dbReference>
<evidence type="ECO:0000256" key="3">
    <source>
        <dbReference type="ARBA" id="ARBA00022833"/>
    </source>
</evidence>
<evidence type="ECO:0000313" key="8">
    <source>
        <dbReference type="EMBL" id="AWT59769.1"/>
    </source>
</evidence>
<dbReference type="SUPFAM" id="SSF50129">
    <property type="entry name" value="GroES-like"/>
    <property type="match status" value="2"/>
</dbReference>
<dbReference type="FunFam" id="3.40.50.720:FF:000003">
    <property type="entry name" value="S-(hydroxymethyl)glutathione dehydrogenase"/>
    <property type="match status" value="1"/>
</dbReference>
<dbReference type="InterPro" id="IPR011032">
    <property type="entry name" value="GroES-like_sf"/>
</dbReference>
<proteinExistence type="inferred from homology"/>
<dbReference type="InterPro" id="IPR013154">
    <property type="entry name" value="ADH-like_N"/>
</dbReference>
<evidence type="ECO:0000259" key="7">
    <source>
        <dbReference type="SMART" id="SM00829"/>
    </source>
</evidence>
<dbReference type="KEGG" id="mtar:DF168_00964"/>
<dbReference type="InterPro" id="IPR020843">
    <property type="entry name" value="ER"/>
</dbReference>
<dbReference type="InterPro" id="IPR036291">
    <property type="entry name" value="NAD(P)-bd_dom_sf"/>
</dbReference>
<sequence>MKTKAAVAYEVGKPVVVEEIDLRPPRENEVLVKIRASGVCHSDLSLLNGTIVHALPEVLGHEGAGTVVEVGKGVYQCKPGDPVMLSFVLCCGKCEQCKSGHHTLCEVHFENDRGRLLDNSCRFHKNGLEINQFSRLGTMSEYTVVPVDTVIPMPEGSSLRTASLIGCGVSTGIGAVTRAAKVREGESVCVIGTGGVGLNAVQGARLAGADPIIAVDRLENKLQAATEFGASHTVNSSERDAVEAVKEITSGKGVHYAIEVIGITSTMEMAFSMLRPGGNAVIVGIAAQDQKVQIPAAMLPYGERRISGTFMGSCNPKEDMPHFLKLYEEKKLKLDELVTRFYKLEEVNDAFADLEAGKNIRGVIDFGD</sequence>
<comment type="similarity">
    <text evidence="6">Belongs to the zinc-containing alcohol dehydrogenase family.</text>
</comment>
<dbReference type="Pfam" id="PF00107">
    <property type="entry name" value="ADH_zinc_N"/>
    <property type="match status" value="1"/>
</dbReference>
<dbReference type="InterPro" id="IPR002328">
    <property type="entry name" value="ADH_Zn_CS"/>
</dbReference>
<dbReference type="Proteomes" id="UP000247465">
    <property type="component" value="Chromosome"/>
</dbReference>
<dbReference type="EC" id="1.1.99.36" evidence="8"/>
<evidence type="ECO:0000256" key="4">
    <source>
        <dbReference type="ARBA" id="ARBA00023002"/>
    </source>
</evidence>
<protein>
    <submittedName>
        <fullName evidence="8">NDMA-dependent alcohol dehydrogenase</fullName>
        <ecNumber evidence="8">1.1.99.36</ecNumber>
    </submittedName>
</protein>
<gene>
    <name evidence="8" type="ORF">DF168_00964</name>
</gene>